<comment type="caution">
    <text evidence="1">The sequence shown here is derived from an EMBL/GenBank/DDBJ whole genome shotgun (WGS) entry which is preliminary data.</text>
</comment>
<sequence>MAALRAAASEASGDSNGAQIHPFRWRTLVIVSSALVGDWQAQPEYLPCATGGVPPA</sequence>
<proteinExistence type="predicted"/>
<dbReference type="RefSeq" id="WP_386712536.1">
    <property type="nucleotide sequence ID" value="NZ_JBHRYF010000014.1"/>
</dbReference>
<evidence type="ECO:0000313" key="2">
    <source>
        <dbReference type="Proteomes" id="UP001595724"/>
    </source>
</evidence>
<name>A0ABV7UWD5_9GAMM</name>
<evidence type="ECO:0000313" key="1">
    <source>
        <dbReference type="EMBL" id="MFC3661325.1"/>
    </source>
</evidence>
<reference evidence="2" key="1">
    <citation type="journal article" date="2019" name="Int. J. Syst. Evol. Microbiol.">
        <title>The Global Catalogue of Microorganisms (GCM) 10K type strain sequencing project: providing services to taxonomists for standard genome sequencing and annotation.</title>
        <authorList>
            <consortium name="The Broad Institute Genomics Platform"/>
            <consortium name="The Broad Institute Genome Sequencing Center for Infectious Disease"/>
            <person name="Wu L."/>
            <person name="Ma J."/>
        </authorList>
    </citation>
    <scope>NUCLEOTIDE SEQUENCE [LARGE SCALE GENOMIC DNA]</scope>
    <source>
        <strain evidence="2">KCTC 42211</strain>
    </source>
</reference>
<organism evidence="1 2">
    <name type="scientific">Luteimonas notoginsengisoli</name>
    <dbReference type="NCBI Taxonomy" id="1578200"/>
    <lineage>
        <taxon>Bacteria</taxon>
        <taxon>Pseudomonadati</taxon>
        <taxon>Pseudomonadota</taxon>
        <taxon>Gammaproteobacteria</taxon>
        <taxon>Lysobacterales</taxon>
        <taxon>Lysobacteraceae</taxon>
        <taxon>Luteimonas</taxon>
    </lineage>
</organism>
<gene>
    <name evidence="1" type="ORF">ACFOM9_14780</name>
</gene>
<accession>A0ABV7UWD5</accession>
<dbReference type="Proteomes" id="UP001595724">
    <property type="component" value="Unassembled WGS sequence"/>
</dbReference>
<protein>
    <submittedName>
        <fullName evidence="1">Uncharacterized protein</fullName>
    </submittedName>
</protein>
<dbReference type="EMBL" id="JBHRYF010000014">
    <property type="protein sequence ID" value="MFC3661325.1"/>
    <property type="molecule type" value="Genomic_DNA"/>
</dbReference>
<keyword evidence="2" id="KW-1185">Reference proteome</keyword>